<feature type="region of interest" description="Disordered" evidence="1">
    <location>
        <begin position="63"/>
        <end position="117"/>
    </location>
</feature>
<dbReference type="PANTHER" id="PTHR46732">
    <property type="entry name" value="ATP-DEPENDENT PROTEASE LA (LON) DOMAIN PROTEIN"/>
    <property type="match status" value="1"/>
</dbReference>
<evidence type="ECO:0000256" key="1">
    <source>
        <dbReference type="SAM" id="MobiDB-lite"/>
    </source>
</evidence>
<dbReference type="EMBL" id="JATAAI010000002">
    <property type="protein sequence ID" value="KAK1747550.1"/>
    <property type="molecule type" value="Genomic_DNA"/>
</dbReference>
<feature type="region of interest" description="Disordered" evidence="1">
    <location>
        <begin position="532"/>
        <end position="556"/>
    </location>
</feature>
<keyword evidence="3" id="KW-1185">Reference proteome</keyword>
<dbReference type="AlphaFoldDB" id="A0AAD8YLI6"/>
<reference evidence="2" key="1">
    <citation type="submission" date="2023-06" db="EMBL/GenBank/DDBJ databases">
        <title>Survivors Of The Sea: Transcriptome response of Skeletonema marinoi to long-term dormancy.</title>
        <authorList>
            <person name="Pinder M.I.M."/>
            <person name="Kourtchenko O."/>
            <person name="Robertson E.K."/>
            <person name="Larsson T."/>
            <person name="Maumus F."/>
            <person name="Osuna-Cruz C.M."/>
            <person name="Vancaester E."/>
            <person name="Stenow R."/>
            <person name="Vandepoele K."/>
            <person name="Ploug H."/>
            <person name="Bruchert V."/>
            <person name="Godhe A."/>
            <person name="Topel M."/>
        </authorList>
    </citation>
    <scope>NUCLEOTIDE SEQUENCE</scope>
    <source>
        <strain evidence="2">R05AC</strain>
    </source>
</reference>
<feature type="compositionally biased region" description="Polar residues" evidence="1">
    <location>
        <begin position="69"/>
        <end position="81"/>
    </location>
</feature>
<evidence type="ECO:0000313" key="3">
    <source>
        <dbReference type="Proteomes" id="UP001224775"/>
    </source>
</evidence>
<accession>A0AAD8YLI6</accession>
<feature type="compositionally biased region" description="Basic and acidic residues" evidence="1">
    <location>
        <begin position="150"/>
        <end position="163"/>
    </location>
</feature>
<dbReference type="Proteomes" id="UP001224775">
    <property type="component" value="Unassembled WGS sequence"/>
</dbReference>
<protein>
    <submittedName>
        <fullName evidence="2">Uncharacterized protein</fullName>
    </submittedName>
</protein>
<feature type="region of interest" description="Disordered" evidence="1">
    <location>
        <begin position="140"/>
        <end position="174"/>
    </location>
</feature>
<feature type="compositionally biased region" description="Low complexity" evidence="1">
    <location>
        <begin position="535"/>
        <end position="549"/>
    </location>
</feature>
<sequence length="789" mass="88107">MAALRLRRYHLKSENNHTMKRPNNNKIIQLSICCAAVAVASTSYDVHRPCFVSSPLLRINSGRYDGSKRSSVASTPTNNLFRPSFGHKRHRSSLIRHMGQNDNQEGYDDGDYDEDEEDYDDMEANLNKISWLPSVKLGKQPFKPPYTKSSESRRESANQDRYETISPSSSAPPGFDNIDVLPVLPMKMVHGLDGLLTNNDDDHDDHTLDAISAEDIIGMSYTGGVWDEEGLSGVGLSSMTSSFGPLFSGTSAFLPHTKGHVFTIAEPRYKKLYDDLLRMGSYYGKKRESAIRRAKETGDTNLSLPPDPDEKRRFIVTAASPQEEGVFAEYGLLFQLRDLDEVAAVASYDVSGGDGSISLEDLQELVEAGDDQEIYGEVEDGEDIMDILLQTHYEATHDCIGRVKIHRFVNPECWEDGPDGDEYLMAEASIVDLVGTEELSKERNMASVEKASTELQAGMDDQQQQQQTSSSSLSSTAMKMQEQMKRQASKDISSAVARIKDELRSAVGDSFKKQQNLDADKIKDDLMAALGSNLSGSDNNRNSKSNRSSIPLAPKIVVDRRSDDSLTKEERGLRESFAKLVALQHELKEECRFTRVSVQTFGIGSVAMWLSAAAWSQFVEKRLEATQNDMHKDLQAKLAEFMSSGGGDLSEKFNAYDDDDSGALTIDFEELSPDLQKELQLVQARATEELGPLALERAIHMQRIVQARTYDERLIILRECVDSERQRLEAKKMLQSAFDGDFAEDGGEDTSSTLFSREEARNVFERLMFSTSEEDKGMTFENFDDAAFQ</sequence>
<feature type="compositionally biased region" description="Low complexity" evidence="1">
    <location>
        <begin position="462"/>
        <end position="476"/>
    </location>
</feature>
<feature type="region of interest" description="Disordered" evidence="1">
    <location>
        <begin position="457"/>
        <end position="493"/>
    </location>
</feature>
<comment type="caution">
    <text evidence="2">The sequence shown here is derived from an EMBL/GenBank/DDBJ whole genome shotgun (WGS) entry which is preliminary data.</text>
</comment>
<feature type="compositionally biased region" description="Basic residues" evidence="1">
    <location>
        <begin position="85"/>
        <end position="94"/>
    </location>
</feature>
<gene>
    <name evidence="2" type="ORF">QTG54_001513</name>
</gene>
<dbReference type="PANTHER" id="PTHR46732:SF8">
    <property type="entry name" value="ATP-DEPENDENT PROTEASE LA (LON) DOMAIN PROTEIN"/>
    <property type="match status" value="1"/>
</dbReference>
<name>A0AAD8YLI6_9STRA</name>
<evidence type="ECO:0000313" key="2">
    <source>
        <dbReference type="EMBL" id="KAK1747550.1"/>
    </source>
</evidence>
<proteinExistence type="predicted"/>
<organism evidence="2 3">
    <name type="scientific">Skeletonema marinoi</name>
    <dbReference type="NCBI Taxonomy" id="267567"/>
    <lineage>
        <taxon>Eukaryota</taxon>
        <taxon>Sar</taxon>
        <taxon>Stramenopiles</taxon>
        <taxon>Ochrophyta</taxon>
        <taxon>Bacillariophyta</taxon>
        <taxon>Coscinodiscophyceae</taxon>
        <taxon>Thalassiosirophycidae</taxon>
        <taxon>Thalassiosirales</taxon>
        <taxon>Skeletonemataceae</taxon>
        <taxon>Skeletonema</taxon>
        <taxon>Skeletonema marinoi-dohrnii complex</taxon>
    </lineage>
</organism>
<feature type="compositionally biased region" description="Acidic residues" evidence="1">
    <location>
        <begin position="105"/>
        <end position="117"/>
    </location>
</feature>